<evidence type="ECO:0000313" key="7">
    <source>
        <dbReference type="Proteomes" id="UP000481858"/>
    </source>
</evidence>
<dbReference type="CDD" id="cd00067">
    <property type="entry name" value="GAL4"/>
    <property type="match status" value="1"/>
</dbReference>
<dbReference type="InParanoid" id="A0A7C8IXT3"/>
<dbReference type="InterPro" id="IPR036864">
    <property type="entry name" value="Zn2-C6_fun-type_DNA-bd_sf"/>
</dbReference>
<dbReference type="PANTHER" id="PTHR31001:SF87">
    <property type="entry name" value="COL-21"/>
    <property type="match status" value="1"/>
</dbReference>
<dbReference type="EMBL" id="WUBL01000002">
    <property type="protein sequence ID" value="KAF2973218.1"/>
    <property type="molecule type" value="Genomic_DNA"/>
</dbReference>
<dbReference type="CDD" id="cd12148">
    <property type="entry name" value="fungal_TF_MHR"/>
    <property type="match status" value="1"/>
</dbReference>
<dbReference type="OrthoDB" id="10263753at2759"/>
<dbReference type="GO" id="GO:0003677">
    <property type="term" value="F:DNA binding"/>
    <property type="evidence" value="ECO:0007669"/>
    <property type="project" value="InterPro"/>
</dbReference>
<evidence type="ECO:0000256" key="4">
    <source>
        <dbReference type="SAM" id="MobiDB-lite"/>
    </source>
</evidence>
<dbReference type="InterPro" id="IPR007219">
    <property type="entry name" value="XnlR_reg_dom"/>
</dbReference>
<evidence type="ECO:0000256" key="1">
    <source>
        <dbReference type="ARBA" id="ARBA00004123"/>
    </source>
</evidence>
<keyword evidence="3" id="KW-0539">Nucleus</keyword>
<evidence type="ECO:0000313" key="6">
    <source>
        <dbReference type="EMBL" id="KAF2973218.1"/>
    </source>
</evidence>
<feature type="compositionally biased region" description="Polar residues" evidence="4">
    <location>
        <begin position="663"/>
        <end position="674"/>
    </location>
</feature>
<protein>
    <recommendedName>
        <fullName evidence="5">Xylanolytic transcriptional activator regulatory domain-containing protein</fullName>
    </recommendedName>
</protein>
<dbReference type="GO" id="GO:0008270">
    <property type="term" value="F:zinc ion binding"/>
    <property type="evidence" value="ECO:0007669"/>
    <property type="project" value="InterPro"/>
</dbReference>
<dbReference type="Proteomes" id="UP000481858">
    <property type="component" value="Unassembled WGS sequence"/>
</dbReference>
<gene>
    <name evidence="6" type="ORF">GQX73_g365</name>
</gene>
<name>A0A7C8IXT3_9PEZI</name>
<evidence type="ECO:0000259" key="5">
    <source>
        <dbReference type="SMART" id="SM00906"/>
    </source>
</evidence>
<dbReference type="PANTHER" id="PTHR31001">
    <property type="entry name" value="UNCHARACTERIZED TRANSCRIPTIONAL REGULATORY PROTEIN"/>
    <property type="match status" value="1"/>
</dbReference>
<dbReference type="InterPro" id="IPR001138">
    <property type="entry name" value="Zn2Cys6_DnaBD"/>
</dbReference>
<dbReference type="InterPro" id="IPR050613">
    <property type="entry name" value="Sec_Metabolite_Reg"/>
</dbReference>
<feature type="region of interest" description="Disordered" evidence="4">
    <location>
        <begin position="1"/>
        <end position="61"/>
    </location>
</feature>
<dbReference type="GO" id="GO:0006351">
    <property type="term" value="P:DNA-templated transcription"/>
    <property type="evidence" value="ECO:0007669"/>
    <property type="project" value="InterPro"/>
</dbReference>
<comment type="subcellular location">
    <subcellularLocation>
        <location evidence="1">Nucleus</location>
    </subcellularLocation>
</comment>
<evidence type="ECO:0000256" key="2">
    <source>
        <dbReference type="ARBA" id="ARBA00022723"/>
    </source>
</evidence>
<keyword evidence="2" id="KW-0479">Metal-binding</keyword>
<evidence type="ECO:0000256" key="3">
    <source>
        <dbReference type="ARBA" id="ARBA00023242"/>
    </source>
</evidence>
<dbReference type="AlphaFoldDB" id="A0A7C8IXT3"/>
<comment type="caution">
    <text evidence="6">The sequence shown here is derived from an EMBL/GenBank/DDBJ whole genome shotgun (WGS) entry which is preliminary data.</text>
</comment>
<proteinExistence type="predicted"/>
<feature type="compositionally biased region" description="Polar residues" evidence="4">
    <location>
        <begin position="106"/>
        <end position="115"/>
    </location>
</feature>
<dbReference type="GO" id="GO:0005634">
    <property type="term" value="C:nucleus"/>
    <property type="evidence" value="ECO:0007669"/>
    <property type="project" value="UniProtKB-SubCell"/>
</dbReference>
<dbReference type="SMART" id="SM00906">
    <property type="entry name" value="Fungal_trans"/>
    <property type="match status" value="1"/>
</dbReference>
<sequence length="813" mass="90330">MGDAELAEPISGPEDRQNSAEPETAKPPPRKRRRIVISCTECHRRKQKVGTPYSPPPPNALNDPMLSSLACLQCDRKLPCTNCQSRNKESSCRYETGTPIAKNDTKTTPSSSSNEPAELPDSKSAPTADFGYSANAGSTLGILRKIENAAGAPLAGMPSEVPSEESFDMRERYKSLIRQLPARTYVEKLIDVYFHDVNWQYFGIDEPLTRSLMNQWYSLPFNVLSGSGPLALDPMLRALPALLFQMVSCSLLYLPQDTEKTYECLKYTSNMTFEDLSIEYSEAGMGILNVLGKRQMSIITVLAGWCRASLLKFHGMVTEAWHQIGTSIRDAQGIGLHRDQADPQPSADDAGEETIEKMWRAQHRRMVWLILMGWDLHTGAVLGRPTSIDHRFINRTFPIDAIIPKNAKRIPLVPRTDDDPPTPLTRMIWSWQIMKTLRDIQDLEKEGPFPKDFSKVEKIHAEILDIKARTPPPFRSENPDTRFDELPECWWVPYARAQLPQLHAFNILALHRPYVFTRAASRNAALKASLEMLESQRQQFAALDTAQHRTYSLFFGTFDAVVMVASIYILFPKEHLELLDQARQHFQWAVDRFEKMAERNHLARSALGVLQAIWIRFKKAVGHGFLTCHCSEAARAETEAASRWIASQEAQASSVSSHRASHDTSAANSVPSCSTQPTPQTDLTTPLGSGGTGPTPPTAPSDNEGLLSPEWTLPTDFDFGAIMPMYPMGDIAYNDLTGVLGAAGGSTATVPTEVWASAENSSPVNNPTPSTTVTGLGMPGLHIMPVSQEQFPWQFGGEFGTDTIWNVLNQFPS</sequence>
<dbReference type="Gene3D" id="4.10.240.10">
    <property type="entry name" value="Zn(2)-C6 fungal-type DNA-binding domain"/>
    <property type="match status" value="1"/>
</dbReference>
<feature type="region of interest" description="Disordered" evidence="4">
    <location>
        <begin position="91"/>
        <end position="130"/>
    </location>
</feature>
<accession>A0A7C8IXT3</accession>
<reference evidence="6 7" key="1">
    <citation type="submission" date="2019-12" db="EMBL/GenBank/DDBJ databases">
        <title>Draft genome sequence of the ascomycete Xylaria multiplex DSM 110363.</title>
        <authorList>
            <person name="Buettner E."/>
            <person name="Kellner H."/>
        </authorList>
    </citation>
    <scope>NUCLEOTIDE SEQUENCE [LARGE SCALE GENOMIC DNA]</scope>
    <source>
        <strain evidence="6 7">DSM 110363</strain>
    </source>
</reference>
<organism evidence="6 7">
    <name type="scientific">Xylaria multiplex</name>
    <dbReference type="NCBI Taxonomy" id="323545"/>
    <lineage>
        <taxon>Eukaryota</taxon>
        <taxon>Fungi</taxon>
        <taxon>Dikarya</taxon>
        <taxon>Ascomycota</taxon>
        <taxon>Pezizomycotina</taxon>
        <taxon>Sordariomycetes</taxon>
        <taxon>Xylariomycetidae</taxon>
        <taxon>Xylariales</taxon>
        <taxon>Xylariaceae</taxon>
        <taxon>Xylaria</taxon>
    </lineage>
</organism>
<feature type="region of interest" description="Disordered" evidence="4">
    <location>
        <begin position="653"/>
        <end position="710"/>
    </location>
</feature>
<feature type="compositionally biased region" description="Low complexity" evidence="4">
    <location>
        <begin position="675"/>
        <end position="687"/>
    </location>
</feature>
<keyword evidence="7" id="KW-1185">Reference proteome</keyword>
<feature type="domain" description="Xylanolytic transcriptional activator regulatory" evidence="5">
    <location>
        <begin position="320"/>
        <end position="404"/>
    </location>
</feature>
<dbReference type="GO" id="GO:0000981">
    <property type="term" value="F:DNA-binding transcription factor activity, RNA polymerase II-specific"/>
    <property type="evidence" value="ECO:0007669"/>
    <property type="project" value="InterPro"/>
</dbReference>